<evidence type="ECO:0000313" key="3">
    <source>
        <dbReference type="Proteomes" id="UP001059480"/>
    </source>
</evidence>
<dbReference type="RefSeq" id="WP_256944531.1">
    <property type="nucleotide sequence ID" value="NZ_JANHNZ010000002.1"/>
</dbReference>
<protein>
    <recommendedName>
        <fullName evidence="4">ABC transporter permease</fullName>
    </recommendedName>
</protein>
<evidence type="ECO:0008006" key="4">
    <source>
        <dbReference type="Google" id="ProtNLM"/>
    </source>
</evidence>
<reference evidence="2" key="3">
    <citation type="journal article" date="2023" name="Microbiol. Resour. Announc.">
        <title>Draft Genome Sequence of Granulicatella sp. Strain S8, Isolated from a Marine Fish, Seriola quinqueradiata.</title>
        <authorList>
            <person name="Lee M."/>
            <person name="Farooq A."/>
            <person name="Jeong J.B."/>
            <person name="Jung M.Y."/>
        </authorList>
    </citation>
    <scope>NUCLEOTIDE SEQUENCE</scope>
    <source>
        <strain evidence="2">S8</strain>
    </source>
</reference>
<sequence length="141" mass="15614">MEKEQSAFISWIKAHKKELIFSGITITTLIVFILGMKNMDSIKELWAALQESMSKKSIDKSIMKIAESPVSLSESLSTTSINLPPIHNKQNTIFDVSGHPRNLPMARNASPEKIAMATELGINLLPQQTWVNTYTKGLSAA</sequence>
<reference evidence="2" key="2">
    <citation type="journal article" date="2023" name="Curr. Microbiol.">
        <title>Granulicatella seriolae sp. nov., a Novel Facultative Anaerobe Isolated from Yellowtail Marine Fish.</title>
        <authorList>
            <person name="Lee M."/>
            <person name="Choi Y.J."/>
            <person name="Farooq A."/>
            <person name="Jeong J.B."/>
            <person name="Jung M.Y."/>
        </authorList>
    </citation>
    <scope>NUCLEOTIDE SEQUENCE</scope>
    <source>
        <strain evidence="2">S8</strain>
    </source>
</reference>
<evidence type="ECO:0000256" key="1">
    <source>
        <dbReference type="SAM" id="Phobius"/>
    </source>
</evidence>
<comment type="caution">
    <text evidence="2">The sequence shown here is derived from an EMBL/GenBank/DDBJ whole genome shotgun (WGS) entry which is preliminary data.</text>
</comment>
<dbReference type="EMBL" id="JANHNZ010000002">
    <property type="protein sequence ID" value="MCQ9209414.1"/>
    <property type="molecule type" value="Genomic_DNA"/>
</dbReference>
<reference evidence="2" key="1">
    <citation type="submission" date="2022-07" db="EMBL/GenBank/DDBJ databases">
        <authorList>
            <person name="Jung M.-Y."/>
            <person name="Lee M."/>
        </authorList>
    </citation>
    <scope>NUCLEOTIDE SEQUENCE</scope>
    <source>
        <strain evidence="2">S8</strain>
    </source>
</reference>
<proteinExistence type="predicted"/>
<keyword evidence="1" id="KW-0812">Transmembrane</keyword>
<accession>A0ABT1WLM0</accession>
<feature type="transmembrane region" description="Helical" evidence="1">
    <location>
        <begin position="19"/>
        <end position="36"/>
    </location>
</feature>
<keyword evidence="1" id="KW-1133">Transmembrane helix</keyword>
<name>A0ABT1WLM0_9LACT</name>
<keyword evidence="3" id="KW-1185">Reference proteome</keyword>
<gene>
    <name evidence="2" type="ORF">NPA36_02515</name>
</gene>
<keyword evidence="1" id="KW-0472">Membrane</keyword>
<organism evidence="2 3">
    <name type="scientific">Granulicatella seriolae</name>
    <dbReference type="NCBI Taxonomy" id="2967226"/>
    <lineage>
        <taxon>Bacteria</taxon>
        <taxon>Bacillati</taxon>
        <taxon>Bacillota</taxon>
        <taxon>Bacilli</taxon>
        <taxon>Lactobacillales</taxon>
        <taxon>Carnobacteriaceae</taxon>
        <taxon>Granulicatella</taxon>
    </lineage>
</organism>
<dbReference type="Proteomes" id="UP001059480">
    <property type="component" value="Unassembled WGS sequence"/>
</dbReference>
<evidence type="ECO:0000313" key="2">
    <source>
        <dbReference type="EMBL" id="MCQ9209414.1"/>
    </source>
</evidence>